<gene>
    <name evidence="2" type="ORF">BI308_19565</name>
</gene>
<evidence type="ECO:0000313" key="2">
    <source>
        <dbReference type="EMBL" id="OJJ22665.1"/>
    </source>
</evidence>
<proteinExistence type="predicted"/>
<dbReference type="PROSITE" id="PS51257">
    <property type="entry name" value="PROKAR_LIPOPROTEIN"/>
    <property type="match status" value="1"/>
</dbReference>
<evidence type="ECO:0000256" key="1">
    <source>
        <dbReference type="SAM" id="MobiDB-lite"/>
    </source>
</evidence>
<dbReference type="EMBL" id="MLAW01000042">
    <property type="protein sequence ID" value="OJJ22665.1"/>
    <property type="molecule type" value="Genomic_DNA"/>
</dbReference>
<evidence type="ECO:0000313" key="3">
    <source>
        <dbReference type="Proteomes" id="UP000183940"/>
    </source>
</evidence>
<name>A0A1L9QML8_9CYAN</name>
<reference evidence="2" key="1">
    <citation type="submission" date="2016-10" db="EMBL/GenBank/DDBJ databases">
        <title>CRISPR-Cas defence system in Roseofilum reptotaenium: evidence of a bacteriophage-cyanobacterium arms race in the coral black band disease.</title>
        <authorList>
            <person name="Buerger P."/>
            <person name="Wood-Charlson E.M."/>
            <person name="Weynberg K.D."/>
            <person name="Willis B."/>
            <person name="Van Oppen M.J."/>
        </authorList>
    </citation>
    <scope>NUCLEOTIDE SEQUENCE [LARGE SCALE GENOMIC DNA]</scope>
    <source>
        <strain evidence="2">AO1-A</strain>
    </source>
</reference>
<keyword evidence="3" id="KW-1185">Reference proteome</keyword>
<dbReference type="STRING" id="1925591.BI308_19565"/>
<dbReference type="AlphaFoldDB" id="A0A1L9QML8"/>
<organism evidence="2 3">
    <name type="scientific">Roseofilum reptotaenium AO1-A</name>
    <dbReference type="NCBI Taxonomy" id="1925591"/>
    <lineage>
        <taxon>Bacteria</taxon>
        <taxon>Bacillati</taxon>
        <taxon>Cyanobacteriota</taxon>
        <taxon>Cyanophyceae</taxon>
        <taxon>Desertifilales</taxon>
        <taxon>Desertifilaceae</taxon>
        <taxon>Roseofilum</taxon>
    </lineage>
</organism>
<feature type="region of interest" description="Disordered" evidence="1">
    <location>
        <begin position="40"/>
        <end position="69"/>
    </location>
</feature>
<comment type="caution">
    <text evidence="2">The sequence shown here is derived from an EMBL/GenBank/DDBJ whole genome shotgun (WGS) entry which is preliminary data.</text>
</comment>
<dbReference type="Proteomes" id="UP000183940">
    <property type="component" value="Unassembled WGS sequence"/>
</dbReference>
<accession>A0A1L9QML8</accession>
<sequence>MIKTQTLAWKCSARLVTLLLTTSLGLLGCTSVFSEVTENSTRSSSIPEIESSNGGKANPTDLAPSRTSATHALGPASIPALNEQWKAETGLRYGEVRRRLMAQGWIPHTIKTTGPVRHYNPGGLLKTMYDLGYEEVVDCAGTGLAPCRFEFVYEDRALDNGPVLAVIATVASGPNPDPYFAGMNPDAYGVNTEYQNRSLDAALFAEIQQDKRFCGAIGTCPDLFSPSELYQAYSELYQTQSQYAFQDVVILARAYLEGGNRAVMFPRRPVSRAQALEYARILDTENTIDLSDRNRELYNYGQPIESYAAPGEGPRNLITLVLTSDGQVSEISFTKPGSL</sequence>
<protein>
    <submittedName>
        <fullName evidence="2">Uncharacterized protein</fullName>
    </submittedName>
</protein>
<feature type="compositionally biased region" description="Polar residues" evidence="1">
    <location>
        <begin position="40"/>
        <end position="55"/>
    </location>
</feature>